<keyword evidence="3" id="KW-1185">Reference proteome</keyword>
<feature type="region of interest" description="Disordered" evidence="1">
    <location>
        <begin position="282"/>
        <end position="396"/>
    </location>
</feature>
<sequence>MLYNIMSTSYASCLMEMPDVVPLRLLVTTGRPVSKAQSNSTVGPNTKPSLEGCSGEDEATVGSTKFIRNDLMRYVRSLRSLDKKMLRVRKLQKHYGLESLAAGCGILDDSDEDIIDLEDARDIIRGTHIDVSETLVQLHGYFGLPNHIEWDIANKRNWFAHEYGTPSATIEGMSETMAGLDDIYDKLLPLFKSAISQIEKILRTDSAWSKPEVQPADFTWEANDDTSPVDCKVGIETPPDASELEAEIENAIRQVEKLSHAKLLSTLLDRCEPLRSAAEVLVRNNSDSENSDDPSQYSDAEQDYEEELSSWPDSQSPVGPCGCDFFNREAWPESPGTGGDKSSLSKDDTTLRPHTPAESCEWDQAGSQIWPGLPDKVGPDNEQHWVPVDTNDTRWQ</sequence>
<organism evidence="2 3">
    <name type="scientific">Lophiotrema nucula</name>
    <dbReference type="NCBI Taxonomy" id="690887"/>
    <lineage>
        <taxon>Eukaryota</taxon>
        <taxon>Fungi</taxon>
        <taxon>Dikarya</taxon>
        <taxon>Ascomycota</taxon>
        <taxon>Pezizomycotina</taxon>
        <taxon>Dothideomycetes</taxon>
        <taxon>Pleosporomycetidae</taxon>
        <taxon>Pleosporales</taxon>
        <taxon>Lophiotremataceae</taxon>
        <taxon>Lophiotrema</taxon>
    </lineage>
</organism>
<feature type="compositionally biased region" description="Polar residues" evidence="1">
    <location>
        <begin position="35"/>
        <end position="48"/>
    </location>
</feature>
<proteinExistence type="predicted"/>
<accession>A0A6A5Z997</accession>
<name>A0A6A5Z997_9PLEO</name>
<dbReference type="AlphaFoldDB" id="A0A6A5Z997"/>
<evidence type="ECO:0000256" key="1">
    <source>
        <dbReference type="SAM" id="MobiDB-lite"/>
    </source>
</evidence>
<feature type="region of interest" description="Disordered" evidence="1">
    <location>
        <begin position="34"/>
        <end position="56"/>
    </location>
</feature>
<dbReference type="EMBL" id="ML977321">
    <property type="protein sequence ID" value="KAF2116099.1"/>
    <property type="molecule type" value="Genomic_DNA"/>
</dbReference>
<gene>
    <name evidence="2" type="ORF">BDV96DRAFT_658336</name>
</gene>
<evidence type="ECO:0000313" key="2">
    <source>
        <dbReference type="EMBL" id="KAF2116099.1"/>
    </source>
</evidence>
<protein>
    <submittedName>
        <fullName evidence="2">Uncharacterized protein</fullName>
    </submittedName>
</protein>
<dbReference type="Proteomes" id="UP000799770">
    <property type="component" value="Unassembled WGS sequence"/>
</dbReference>
<evidence type="ECO:0000313" key="3">
    <source>
        <dbReference type="Proteomes" id="UP000799770"/>
    </source>
</evidence>
<reference evidence="2" key="1">
    <citation type="journal article" date="2020" name="Stud. Mycol.">
        <title>101 Dothideomycetes genomes: a test case for predicting lifestyles and emergence of pathogens.</title>
        <authorList>
            <person name="Haridas S."/>
            <person name="Albert R."/>
            <person name="Binder M."/>
            <person name="Bloem J."/>
            <person name="Labutti K."/>
            <person name="Salamov A."/>
            <person name="Andreopoulos B."/>
            <person name="Baker S."/>
            <person name="Barry K."/>
            <person name="Bills G."/>
            <person name="Bluhm B."/>
            <person name="Cannon C."/>
            <person name="Castanera R."/>
            <person name="Culley D."/>
            <person name="Daum C."/>
            <person name="Ezra D."/>
            <person name="Gonzalez J."/>
            <person name="Henrissat B."/>
            <person name="Kuo A."/>
            <person name="Liang C."/>
            <person name="Lipzen A."/>
            <person name="Lutzoni F."/>
            <person name="Magnuson J."/>
            <person name="Mondo S."/>
            <person name="Nolan M."/>
            <person name="Ohm R."/>
            <person name="Pangilinan J."/>
            <person name="Park H.-J."/>
            <person name="Ramirez L."/>
            <person name="Alfaro M."/>
            <person name="Sun H."/>
            <person name="Tritt A."/>
            <person name="Yoshinaga Y."/>
            <person name="Zwiers L.-H."/>
            <person name="Turgeon B."/>
            <person name="Goodwin S."/>
            <person name="Spatafora J."/>
            <person name="Crous P."/>
            <person name="Grigoriev I."/>
        </authorList>
    </citation>
    <scope>NUCLEOTIDE SEQUENCE</scope>
    <source>
        <strain evidence="2">CBS 627.86</strain>
    </source>
</reference>